<feature type="compositionally biased region" description="Basic and acidic residues" evidence="1">
    <location>
        <begin position="43"/>
        <end position="97"/>
    </location>
</feature>
<dbReference type="PANTHER" id="PTHR28265">
    <property type="entry name" value="MAINTENANCE OF TELOMERE CAPPING PROTEIN 1"/>
    <property type="match status" value="1"/>
</dbReference>
<dbReference type="STRING" id="1789683.A0A1X7RAY3"/>
<name>A0A1X7RAY3_9SACH</name>
<gene>
    <name evidence="2" type="ORF">KASA_0E00715G</name>
</gene>
<feature type="compositionally biased region" description="Basic and acidic residues" evidence="1">
    <location>
        <begin position="103"/>
        <end position="121"/>
    </location>
</feature>
<feature type="region of interest" description="Disordered" evidence="1">
    <location>
        <begin position="408"/>
        <end position="437"/>
    </location>
</feature>
<dbReference type="OrthoDB" id="5594977at2759"/>
<proteinExistence type="predicted"/>
<organism evidence="2 3">
    <name type="scientific">Maudiozyma saulgeensis</name>
    <dbReference type="NCBI Taxonomy" id="1789683"/>
    <lineage>
        <taxon>Eukaryota</taxon>
        <taxon>Fungi</taxon>
        <taxon>Dikarya</taxon>
        <taxon>Ascomycota</taxon>
        <taxon>Saccharomycotina</taxon>
        <taxon>Saccharomycetes</taxon>
        <taxon>Saccharomycetales</taxon>
        <taxon>Saccharomycetaceae</taxon>
        <taxon>Maudiozyma</taxon>
    </lineage>
</organism>
<accession>A0A1X7RAY3</accession>
<feature type="compositionally biased region" description="Acidic residues" evidence="1">
    <location>
        <begin position="419"/>
        <end position="436"/>
    </location>
</feature>
<evidence type="ECO:0000313" key="2">
    <source>
        <dbReference type="EMBL" id="SMN22823.1"/>
    </source>
</evidence>
<protein>
    <recommendedName>
        <fullName evidence="4">Maintenance of telomere capping protein 1</fullName>
    </recommendedName>
</protein>
<dbReference type="EMBL" id="FXLY01000014">
    <property type="protein sequence ID" value="SMN22823.1"/>
    <property type="molecule type" value="Genomic_DNA"/>
</dbReference>
<dbReference type="Pfam" id="PF10310">
    <property type="entry name" value="DUF5427"/>
    <property type="match status" value="1"/>
</dbReference>
<dbReference type="AlphaFoldDB" id="A0A1X7RAY3"/>
<evidence type="ECO:0008006" key="4">
    <source>
        <dbReference type="Google" id="ProtNLM"/>
    </source>
</evidence>
<keyword evidence="3" id="KW-1185">Reference proteome</keyword>
<dbReference type="Proteomes" id="UP000196158">
    <property type="component" value="Unassembled WGS sequence"/>
</dbReference>
<feature type="compositionally biased region" description="Acidic residues" evidence="1">
    <location>
        <begin position="122"/>
        <end position="131"/>
    </location>
</feature>
<reference evidence="2 3" key="1">
    <citation type="submission" date="2017-04" db="EMBL/GenBank/DDBJ databases">
        <authorList>
            <person name="Afonso C.L."/>
            <person name="Miller P.J."/>
            <person name="Scott M.A."/>
            <person name="Spackman E."/>
            <person name="Goraichik I."/>
            <person name="Dimitrov K.M."/>
            <person name="Suarez D.L."/>
            <person name="Swayne D.E."/>
        </authorList>
    </citation>
    <scope>NUCLEOTIDE SEQUENCE [LARGE SCALE GENOMIC DNA]</scope>
</reference>
<sequence length="468" mass="51866">MVAGTDKKMEADELMEFLDNLPEGTSKGAAAAAGSTGANASADKNEDIMKFLDDLEKDTKTETKKVQSSEKKEPVKEQVEDQEKPDVKEEKKVEGPKTTEAQEEVKVESKSEEPVPVKEENNDNSESEPLDDPITSISNWWSSSGANTVSSLWSKTTEQATQLKNRLAQEQASLPLPIPPINSSTITDLAKSLQKIVVGETEEVLRIHLVHDLVNYSYLQYHVEQRFDQVLSDQVQGGIRIFVDEWGKPNSNQQQPAQEAVILNSDDIGNNGNVSIVKNPVPVKRQLNAFSGKVSDGEKLAFANLDNAVKLFNKAHEEVIRQQKENETVSDDTANISDIFISIVPIVIPSASKADEKNTATDASQPGNFSFTMVLKDITNNITSTTRSQGFPAKWIHWLEGGSVLRKEHGKQQGQDLEKDNDENEEDDDDDDEQIDPSEWVQDWVEDGISLVLGVVAQNYVVERMGFN</sequence>
<feature type="region of interest" description="Disordered" evidence="1">
    <location>
        <begin position="1"/>
        <end position="139"/>
    </location>
</feature>
<dbReference type="PANTHER" id="PTHR28265:SF1">
    <property type="entry name" value="MAINTENANCE OF TELOMERE CAPPING PROTEIN 1"/>
    <property type="match status" value="1"/>
</dbReference>
<evidence type="ECO:0000256" key="1">
    <source>
        <dbReference type="SAM" id="MobiDB-lite"/>
    </source>
</evidence>
<evidence type="ECO:0000313" key="3">
    <source>
        <dbReference type="Proteomes" id="UP000196158"/>
    </source>
</evidence>
<dbReference type="InterPro" id="IPR018814">
    <property type="entry name" value="DUF5427"/>
</dbReference>
<feature type="compositionally biased region" description="Basic and acidic residues" evidence="1">
    <location>
        <begin position="1"/>
        <end position="11"/>
    </location>
</feature>
<feature type="compositionally biased region" description="Low complexity" evidence="1">
    <location>
        <begin position="24"/>
        <end position="42"/>
    </location>
</feature>